<dbReference type="PROSITE" id="PS51766">
    <property type="entry name" value="DOCKERIN"/>
    <property type="match status" value="1"/>
</dbReference>
<keyword evidence="2" id="KW-0732">Signal</keyword>
<dbReference type="PROSITE" id="PS00018">
    <property type="entry name" value="EF_HAND_1"/>
    <property type="match status" value="1"/>
</dbReference>
<evidence type="ECO:0000256" key="2">
    <source>
        <dbReference type="SAM" id="SignalP"/>
    </source>
</evidence>
<evidence type="ECO:0000313" key="4">
    <source>
        <dbReference type="EMBL" id="MBW7453051.1"/>
    </source>
</evidence>
<dbReference type="InterPro" id="IPR036439">
    <property type="entry name" value="Dockerin_dom_sf"/>
</dbReference>
<dbReference type="Gene3D" id="1.20.1270.90">
    <property type="entry name" value="AF1782-like"/>
    <property type="match status" value="1"/>
</dbReference>
<sequence length="381" mass="40836">MGKRLLSCMLAIAMVFIMANTHAMAADRASVFVMFWNNDDAKTVSLFETKHVGDTVEDIVPADLIREGYTFDGWYLDNETFVNKWDLKTPVTGTNLFLFAKWIKSGISGGSVLTGPGSVSAGEAFDITYSLKDYSGEGLAQDITVSFDAGKLEFVGSSSLDEDFIIVDHKESAPGVIRFLSIFLDDLQTGPDGSLMKLSFKAKADAASGQADVKITNAVVADGAGAEHEVSGASHSIEIIGVEKLTLAELIEQAGTLHDNAVEGKQVGQYPAGSKAVLNTAIVAAQQVLNNPSSTLTDIEQAANQLRQAVKVFSDSVIVYIPGDYNDDDQLSVGDLAVMAKSYGKTSADPDWDLVKSGDMNGDNKIDIEDLVLVARMIIEW</sequence>
<dbReference type="Gene3D" id="2.60.40.4270">
    <property type="entry name" value="Listeria-Bacteroides repeat domain"/>
    <property type="match status" value="1"/>
</dbReference>
<dbReference type="CDD" id="cd08547">
    <property type="entry name" value="Type_II_cohesin"/>
    <property type="match status" value="1"/>
</dbReference>
<accession>A0ABS7BWM1</accession>
<dbReference type="InterPro" id="IPR002102">
    <property type="entry name" value="Cohesin_dom"/>
</dbReference>
<reference evidence="4 5" key="1">
    <citation type="submission" date="2021-07" db="EMBL/GenBank/DDBJ databases">
        <title>Paenibacillus radiodurans sp. nov., isolated from the southeastern edge of Tengger Desert.</title>
        <authorList>
            <person name="Zhang G."/>
        </authorList>
    </citation>
    <scope>NUCLEOTIDE SEQUENCE [LARGE SCALE GENOMIC DNA]</scope>
    <source>
        <strain evidence="4 5">CCM 7311</strain>
    </source>
</reference>
<dbReference type="Pfam" id="PF00963">
    <property type="entry name" value="Cohesin"/>
    <property type="match status" value="1"/>
</dbReference>
<evidence type="ECO:0000259" key="3">
    <source>
        <dbReference type="PROSITE" id="PS51766"/>
    </source>
</evidence>
<dbReference type="Pfam" id="PF09479">
    <property type="entry name" value="Flg_new"/>
    <property type="match status" value="1"/>
</dbReference>
<dbReference type="RefSeq" id="WP_210044100.1">
    <property type="nucleotide sequence ID" value="NZ_JBHLVU010000009.1"/>
</dbReference>
<evidence type="ECO:0000256" key="1">
    <source>
        <dbReference type="ARBA" id="ARBA00004196"/>
    </source>
</evidence>
<dbReference type="InterPro" id="IPR042229">
    <property type="entry name" value="Listeria/Bacterioides_rpt_sf"/>
</dbReference>
<proteinExistence type="predicted"/>
<dbReference type="Gene3D" id="2.60.40.680">
    <property type="match status" value="1"/>
</dbReference>
<comment type="caution">
    <text evidence="4">The sequence shown here is derived from an EMBL/GenBank/DDBJ whole genome shotgun (WGS) entry which is preliminary data.</text>
</comment>
<dbReference type="Gene3D" id="1.10.1330.10">
    <property type="entry name" value="Dockerin domain"/>
    <property type="match status" value="1"/>
</dbReference>
<keyword evidence="5" id="KW-1185">Reference proteome</keyword>
<dbReference type="InterPro" id="IPR016134">
    <property type="entry name" value="Dockerin_dom"/>
</dbReference>
<organism evidence="4 5">
    <name type="scientific">Paenibacillus sepulcri</name>
    <dbReference type="NCBI Taxonomy" id="359917"/>
    <lineage>
        <taxon>Bacteria</taxon>
        <taxon>Bacillati</taxon>
        <taxon>Bacillota</taxon>
        <taxon>Bacilli</taxon>
        <taxon>Bacillales</taxon>
        <taxon>Paenibacillaceae</taxon>
        <taxon>Paenibacillus</taxon>
    </lineage>
</organism>
<dbReference type="CDD" id="cd14256">
    <property type="entry name" value="Dockerin_I"/>
    <property type="match status" value="1"/>
</dbReference>
<dbReference type="Pfam" id="PF07554">
    <property type="entry name" value="FIVAR"/>
    <property type="match status" value="1"/>
</dbReference>
<dbReference type="Proteomes" id="UP001519887">
    <property type="component" value="Unassembled WGS sequence"/>
</dbReference>
<dbReference type="SUPFAM" id="SSF49384">
    <property type="entry name" value="Carbohydrate-binding domain"/>
    <property type="match status" value="1"/>
</dbReference>
<feature type="signal peptide" evidence="2">
    <location>
        <begin position="1"/>
        <end position="25"/>
    </location>
</feature>
<feature type="domain" description="Dockerin" evidence="3">
    <location>
        <begin position="318"/>
        <end position="381"/>
    </location>
</feature>
<dbReference type="InterPro" id="IPR018247">
    <property type="entry name" value="EF_Hand_1_Ca_BS"/>
</dbReference>
<gene>
    <name evidence="4" type="ORF">K0U00_03230</name>
</gene>
<dbReference type="SUPFAM" id="SSF63446">
    <property type="entry name" value="Type I dockerin domain"/>
    <property type="match status" value="1"/>
</dbReference>
<name>A0ABS7BWM1_9BACL</name>
<dbReference type="InterPro" id="IPR013378">
    <property type="entry name" value="InlB-like_B-rpt"/>
</dbReference>
<dbReference type="InterPro" id="IPR008965">
    <property type="entry name" value="CBM2/CBM3_carb-bd_dom_sf"/>
</dbReference>
<dbReference type="EMBL" id="JAHZIK010000036">
    <property type="protein sequence ID" value="MBW7453051.1"/>
    <property type="molecule type" value="Genomic_DNA"/>
</dbReference>
<dbReference type="NCBIfam" id="TIGR02543">
    <property type="entry name" value="List_Bact_rpt"/>
    <property type="match status" value="1"/>
</dbReference>
<protein>
    <submittedName>
        <fullName evidence="4">FIVAR domain-containing protein</fullName>
    </submittedName>
</protein>
<comment type="subcellular location">
    <subcellularLocation>
        <location evidence="1">Cell envelope</location>
    </subcellularLocation>
</comment>
<evidence type="ECO:0000313" key="5">
    <source>
        <dbReference type="Proteomes" id="UP001519887"/>
    </source>
</evidence>
<feature type="chain" id="PRO_5046426297" evidence="2">
    <location>
        <begin position="26"/>
        <end position="381"/>
    </location>
</feature>